<accession>A0AAV8QGK8</accession>
<sequence length="83" mass="9329">MWMACSYGLTAVGFYSMNCDIAATKMMVGVDSVRHCYNHQSHWSNVSTALIIQQNSRTREDWSASSATTLCSKVSHVKFRDFA</sequence>
<keyword evidence="2" id="KW-1185">Reference proteome</keyword>
<evidence type="ECO:0000313" key="2">
    <source>
        <dbReference type="Proteomes" id="UP001222027"/>
    </source>
</evidence>
<evidence type="ECO:0000313" key="1">
    <source>
        <dbReference type="EMBL" id="KAJ8468054.1"/>
    </source>
</evidence>
<reference evidence="1 2" key="1">
    <citation type="submission" date="2022-12" db="EMBL/GenBank/DDBJ databases">
        <title>Chromosome-scale assembly of the Ensete ventricosum genome.</title>
        <authorList>
            <person name="Dussert Y."/>
            <person name="Stocks J."/>
            <person name="Wendawek A."/>
            <person name="Woldeyes F."/>
            <person name="Nichols R.A."/>
            <person name="Borrell J.S."/>
        </authorList>
    </citation>
    <scope>NUCLEOTIDE SEQUENCE [LARGE SCALE GENOMIC DNA]</scope>
    <source>
        <strain evidence="2">cv. Maze</strain>
        <tissue evidence="1">Seeds</tissue>
    </source>
</reference>
<protein>
    <recommendedName>
        <fullName evidence="3">Secreted protein</fullName>
    </recommendedName>
</protein>
<name>A0AAV8QGK8_ENSVE</name>
<dbReference type="Proteomes" id="UP001222027">
    <property type="component" value="Unassembled WGS sequence"/>
</dbReference>
<dbReference type="AlphaFoldDB" id="A0AAV8QGK8"/>
<proteinExistence type="predicted"/>
<gene>
    <name evidence="1" type="ORF">OPV22_030606</name>
</gene>
<evidence type="ECO:0008006" key="3">
    <source>
        <dbReference type="Google" id="ProtNLM"/>
    </source>
</evidence>
<organism evidence="1 2">
    <name type="scientific">Ensete ventricosum</name>
    <name type="common">Abyssinian banana</name>
    <name type="synonym">Musa ensete</name>
    <dbReference type="NCBI Taxonomy" id="4639"/>
    <lineage>
        <taxon>Eukaryota</taxon>
        <taxon>Viridiplantae</taxon>
        <taxon>Streptophyta</taxon>
        <taxon>Embryophyta</taxon>
        <taxon>Tracheophyta</taxon>
        <taxon>Spermatophyta</taxon>
        <taxon>Magnoliopsida</taxon>
        <taxon>Liliopsida</taxon>
        <taxon>Zingiberales</taxon>
        <taxon>Musaceae</taxon>
        <taxon>Ensete</taxon>
    </lineage>
</organism>
<dbReference type="EMBL" id="JAQQAF010000008">
    <property type="protein sequence ID" value="KAJ8468054.1"/>
    <property type="molecule type" value="Genomic_DNA"/>
</dbReference>
<comment type="caution">
    <text evidence="1">The sequence shown here is derived from an EMBL/GenBank/DDBJ whole genome shotgun (WGS) entry which is preliminary data.</text>
</comment>